<feature type="region of interest" description="Disordered" evidence="1">
    <location>
        <begin position="78"/>
        <end position="143"/>
    </location>
</feature>
<dbReference type="STRING" id="5539.A0A3E2HNR7"/>
<dbReference type="Proteomes" id="UP000258309">
    <property type="component" value="Unassembled WGS sequence"/>
</dbReference>
<dbReference type="AlphaFoldDB" id="A0A3E2HNR7"/>
<evidence type="ECO:0000313" key="3">
    <source>
        <dbReference type="Proteomes" id="UP000258309"/>
    </source>
</evidence>
<sequence>MGSSPSKPSTSPTTQVWSSETPVRFSQDLVSSLQSSPETDSTRAKTLELHVQSRVAAELKRLEESTNAKLSEIEARISSLPELPSSTSSPSSSSPSSVAADQSDAKSAGDTLRQLGRESVQNELEQLKKKLESRKKVNDVSEEVERAKGDVVRCLRDHDRRPLDCWKEVERFKIEVRRLEEGWVEKIIQ</sequence>
<feature type="compositionally biased region" description="Polar residues" evidence="1">
    <location>
        <begin position="28"/>
        <end position="39"/>
    </location>
</feature>
<gene>
    <name evidence="2" type="ORF">B7463_g1338</name>
</gene>
<feature type="non-terminal residue" evidence="2">
    <location>
        <position position="189"/>
    </location>
</feature>
<feature type="compositionally biased region" description="Low complexity" evidence="1">
    <location>
        <begin position="78"/>
        <end position="97"/>
    </location>
</feature>
<feature type="compositionally biased region" description="Low complexity" evidence="1">
    <location>
        <begin position="1"/>
        <end position="14"/>
    </location>
</feature>
<evidence type="ECO:0000256" key="1">
    <source>
        <dbReference type="SAM" id="MobiDB-lite"/>
    </source>
</evidence>
<feature type="region of interest" description="Disordered" evidence="1">
    <location>
        <begin position="1"/>
        <end position="47"/>
    </location>
</feature>
<feature type="non-terminal residue" evidence="2">
    <location>
        <position position="1"/>
    </location>
</feature>
<proteinExistence type="predicted"/>
<name>A0A3E2HNR7_SCYLI</name>
<evidence type="ECO:0000313" key="2">
    <source>
        <dbReference type="EMBL" id="RFU35010.1"/>
    </source>
</evidence>
<organism evidence="2 3">
    <name type="scientific">Scytalidium lignicola</name>
    <name type="common">Hyphomycete</name>
    <dbReference type="NCBI Taxonomy" id="5539"/>
    <lineage>
        <taxon>Eukaryota</taxon>
        <taxon>Fungi</taxon>
        <taxon>Dikarya</taxon>
        <taxon>Ascomycota</taxon>
        <taxon>Pezizomycotina</taxon>
        <taxon>Leotiomycetes</taxon>
        <taxon>Leotiomycetes incertae sedis</taxon>
        <taxon>Scytalidium</taxon>
    </lineage>
</organism>
<accession>A0A3E2HNR7</accession>
<comment type="caution">
    <text evidence="2">The sequence shown here is derived from an EMBL/GenBank/DDBJ whole genome shotgun (WGS) entry which is preliminary data.</text>
</comment>
<feature type="compositionally biased region" description="Basic and acidic residues" evidence="1">
    <location>
        <begin position="125"/>
        <end position="143"/>
    </location>
</feature>
<keyword evidence="3" id="KW-1185">Reference proteome</keyword>
<dbReference type="EMBL" id="NCSJ02000013">
    <property type="protein sequence ID" value="RFU35010.1"/>
    <property type="molecule type" value="Genomic_DNA"/>
</dbReference>
<dbReference type="InterPro" id="IPR012471">
    <property type="entry name" value="DUF1690"/>
</dbReference>
<evidence type="ECO:0008006" key="4">
    <source>
        <dbReference type="Google" id="ProtNLM"/>
    </source>
</evidence>
<dbReference type="OrthoDB" id="5544375at2759"/>
<reference evidence="2 3" key="1">
    <citation type="submission" date="2018-05" db="EMBL/GenBank/DDBJ databases">
        <title>Draft genome sequence of Scytalidium lignicola DSM 105466, a ubiquitous saprotrophic fungus.</title>
        <authorList>
            <person name="Buettner E."/>
            <person name="Gebauer A.M."/>
            <person name="Hofrichter M."/>
            <person name="Liers C."/>
            <person name="Kellner H."/>
        </authorList>
    </citation>
    <scope>NUCLEOTIDE SEQUENCE [LARGE SCALE GENOMIC DNA]</scope>
    <source>
        <strain evidence="2 3">DSM 105466</strain>
    </source>
</reference>
<dbReference type="Pfam" id="PF07956">
    <property type="entry name" value="DUF1690"/>
    <property type="match status" value="1"/>
</dbReference>
<protein>
    <recommendedName>
        <fullName evidence="4">Altered inheritance of mitochondria protein 13, mitochondrial</fullName>
    </recommendedName>
</protein>
<dbReference type="OMA" id="GKSLNCW"/>